<keyword evidence="1" id="KW-1133">Transmembrane helix</keyword>
<proteinExistence type="predicted"/>
<keyword evidence="1" id="KW-0472">Membrane</keyword>
<evidence type="ECO:0000313" key="2">
    <source>
        <dbReference type="EMBL" id="BEH91348.1"/>
    </source>
</evidence>
<accession>A0ABM8IJD1</accession>
<dbReference type="InterPro" id="IPR005562">
    <property type="entry name" value="SpoVA"/>
</dbReference>
<keyword evidence="1" id="KW-0812">Transmembrane</keyword>
<gene>
    <name evidence="2" type="primary">spoVAEB</name>
    <name evidence="2" type="ORF">T23_14500</name>
</gene>
<dbReference type="EMBL" id="AP028127">
    <property type="protein sequence ID" value="BEH91348.1"/>
    <property type="molecule type" value="Genomic_DNA"/>
</dbReference>
<feature type="transmembrane region" description="Helical" evidence="1">
    <location>
        <begin position="41"/>
        <end position="61"/>
    </location>
</feature>
<feature type="transmembrane region" description="Helical" evidence="1">
    <location>
        <begin position="68"/>
        <end position="89"/>
    </location>
</feature>
<dbReference type="PANTHER" id="PTHR38450">
    <property type="entry name" value="STAGE V SPORULATION PROTEIN AC-RELATED"/>
    <property type="match status" value="1"/>
</dbReference>
<evidence type="ECO:0000256" key="1">
    <source>
        <dbReference type="SAM" id="Phobius"/>
    </source>
</evidence>
<organism evidence="2 3">
    <name type="scientific">Turicibacter faecis</name>
    <dbReference type="NCBI Taxonomy" id="2963365"/>
    <lineage>
        <taxon>Bacteria</taxon>
        <taxon>Bacillati</taxon>
        <taxon>Bacillota</taxon>
        <taxon>Erysipelotrichia</taxon>
        <taxon>Erysipelotrichales</taxon>
        <taxon>Turicibacteraceae</taxon>
        <taxon>Turicibacter</taxon>
    </lineage>
</organism>
<protein>
    <submittedName>
        <fullName evidence="2">Stage V sporulation protein AEB</fullName>
    </submittedName>
</protein>
<feature type="transmembrane region" description="Helical" evidence="1">
    <location>
        <begin position="12"/>
        <end position="35"/>
    </location>
</feature>
<dbReference type="Proteomes" id="UP001432099">
    <property type="component" value="Chromosome"/>
</dbReference>
<evidence type="ECO:0000313" key="3">
    <source>
        <dbReference type="Proteomes" id="UP001432099"/>
    </source>
</evidence>
<sequence length="130" mass="13942">MCCLKYKRKEAIVEMIFLKAFVVGGLICALGQFILDFFKLTPAHITCGFVVTGAALDVFGLYDRLIEFAGAGAQLPIMSFGHSVIHGAMEKSEQLGFIGIGMGMFDLTAVGITAAILFAFIIALVFKPKG</sequence>
<keyword evidence="3" id="KW-1185">Reference proteome</keyword>
<dbReference type="PANTHER" id="PTHR38450:SF2">
    <property type="entry name" value="STAGE V SPORULATION PROTEIN AEB"/>
    <property type="match status" value="1"/>
</dbReference>
<name>A0ABM8IJD1_9FIRM</name>
<dbReference type="InterPro" id="IPR014204">
    <property type="entry name" value="Spore_V_AE"/>
</dbReference>
<dbReference type="NCBIfam" id="TIGR02839">
    <property type="entry name" value="spore_V_AE"/>
    <property type="match status" value="1"/>
</dbReference>
<reference evidence="2" key="1">
    <citation type="journal article" date="2024" name="Int. J. Syst. Evol. Microbiol.">
        <title>Turicibacter faecis sp. nov., isolated from faeces of heart failure mouse model.</title>
        <authorList>
            <person name="Imamura Y."/>
            <person name="Motooka D."/>
            <person name="Nakajima Y."/>
            <person name="Ito S."/>
            <person name="Kitakaze M."/>
            <person name="Iida T."/>
            <person name="Nakamura S."/>
        </authorList>
    </citation>
    <scope>NUCLEOTIDE SEQUENCE</scope>
    <source>
        <strain evidence="2">TC023</strain>
    </source>
</reference>
<dbReference type="Pfam" id="PF03862">
    <property type="entry name" value="SpoVAC_SpoVAEB"/>
    <property type="match status" value="1"/>
</dbReference>
<feature type="transmembrane region" description="Helical" evidence="1">
    <location>
        <begin position="95"/>
        <end position="126"/>
    </location>
</feature>